<comment type="subcellular location">
    <subcellularLocation>
        <location evidence="1">Membrane</location>
        <topology evidence="1">Multi-pass membrane protein</topology>
    </subcellularLocation>
</comment>
<feature type="transmembrane region" description="Helical" evidence="5">
    <location>
        <begin position="144"/>
        <end position="166"/>
    </location>
</feature>
<proteinExistence type="predicted"/>
<evidence type="ECO:0000256" key="2">
    <source>
        <dbReference type="ARBA" id="ARBA00022692"/>
    </source>
</evidence>
<keyword evidence="7" id="KW-1185">Reference proteome</keyword>
<evidence type="ECO:0008006" key="8">
    <source>
        <dbReference type="Google" id="ProtNLM"/>
    </source>
</evidence>
<reference evidence="6 7" key="1">
    <citation type="submission" date="2015-09" db="EMBL/GenBank/DDBJ databases">
        <title>Draft genome of a European isolate of the apple canker pathogen Neonectria ditissima.</title>
        <authorList>
            <person name="Gomez-Cortecero A."/>
            <person name="Harrison R.J."/>
            <person name="Armitage A.D."/>
        </authorList>
    </citation>
    <scope>NUCLEOTIDE SEQUENCE [LARGE SCALE GENOMIC DNA]</scope>
    <source>
        <strain evidence="6 7">R09/05</strain>
    </source>
</reference>
<evidence type="ECO:0000256" key="1">
    <source>
        <dbReference type="ARBA" id="ARBA00004141"/>
    </source>
</evidence>
<dbReference type="Proteomes" id="UP000050424">
    <property type="component" value="Unassembled WGS sequence"/>
</dbReference>
<feature type="transmembrane region" description="Helical" evidence="5">
    <location>
        <begin position="106"/>
        <end position="124"/>
    </location>
</feature>
<dbReference type="InterPro" id="IPR036259">
    <property type="entry name" value="MFS_trans_sf"/>
</dbReference>
<feature type="transmembrane region" description="Helical" evidence="5">
    <location>
        <begin position="20"/>
        <end position="37"/>
    </location>
</feature>
<evidence type="ECO:0000256" key="3">
    <source>
        <dbReference type="ARBA" id="ARBA00022989"/>
    </source>
</evidence>
<sequence length="318" mass="33664">MGFGVLDIQPGHIAPGTNSTFWLFSLVLAQAASWALYSYQESKSGATPDADEKAIGPDMPGVEDHGTLSNPPAWKRILGVEMVKFKGFSTLLTMMFSPLAILRHPVVIWGCAMWSVLFTWNIIQGAIADQIFAAPPYNLSPSDVGLIVGIAPFVGSALGTIGGGWICDLVAKDMSVRNGGVYEPEFCLVVMAPSLVTVTLGAFGLGMAVEQGLSEINCAVFLAILNFGTGIGCTGVVVYTNDVCQQKAGQAFGLAMLAKSAFAFGLTFMLNDYLATHGAMVFVSTWGGLTTGVILTTVPLYVFGKRIRAFPKNCQILG</sequence>
<dbReference type="OrthoDB" id="2585655at2759"/>
<feature type="transmembrane region" description="Helical" evidence="5">
    <location>
        <begin position="219"/>
        <end position="239"/>
    </location>
</feature>
<dbReference type="STRING" id="78410.A0A0P7BHS4"/>
<organism evidence="6 7">
    <name type="scientific">Neonectria ditissima</name>
    <dbReference type="NCBI Taxonomy" id="78410"/>
    <lineage>
        <taxon>Eukaryota</taxon>
        <taxon>Fungi</taxon>
        <taxon>Dikarya</taxon>
        <taxon>Ascomycota</taxon>
        <taxon>Pezizomycotina</taxon>
        <taxon>Sordariomycetes</taxon>
        <taxon>Hypocreomycetidae</taxon>
        <taxon>Hypocreales</taxon>
        <taxon>Nectriaceae</taxon>
        <taxon>Neonectria</taxon>
    </lineage>
</organism>
<dbReference type="EMBL" id="LKCW01000082">
    <property type="protein sequence ID" value="KPM40496.1"/>
    <property type="molecule type" value="Genomic_DNA"/>
</dbReference>
<feature type="transmembrane region" description="Helical" evidence="5">
    <location>
        <begin position="251"/>
        <end position="270"/>
    </location>
</feature>
<evidence type="ECO:0000256" key="5">
    <source>
        <dbReference type="SAM" id="Phobius"/>
    </source>
</evidence>
<dbReference type="AlphaFoldDB" id="A0A0P7BHS4"/>
<protein>
    <recommendedName>
        <fullName evidence="8">Major facilitator superfamily (MFS) profile domain-containing protein</fullName>
    </recommendedName>
</protein>
<dbReference type="GO" id="GO:0022857">
    <property type="term" value="F:transmembrane transporter activity"/>
    <property type="evidence" value="ECO:0007669"/>
    <property type="project" value="TreeGrafter"/>
</dbReference>
<dbReference type="PANTHER" id="PTHR23502">
    <property type="entry name" value="MAJOR FACILITATOR SUPERFAMILY"/>
    <property type="match status" value="1"/>
</dbReference>
<comment type="caution">
    <text evidence="6">The sequence shown here is derived from an EMBL/GenBank/DDBJ whole genome shotgun (WGS) entry which is preliminary data.</text>
</comment>
<evidence type="ECO:0000313" key="6">
    <source>
        <dbReference type="EMBL" id="KPM40496.1"/>
    </source>
</evidence>
<name>A0A0P7BHS4_9HYPO</name>
<evidence type="ECO:0000313" key="7">
    <source>
        <dbReference type="Proteomes" id="UP000050424"/>
    </source>
</evidence>
<gene>
    <name evidence="6" type="ORF">AK830_g6048</name>
</gene>
<feature type="transmembrane region" description="Helical" evidence="5">
    <location>
        <begin position="186"/>
        <end position="207"/>
    </location>
</feature>
<evidence type="ECO:0000256" key="4">
    <source>
        <dbReference type="ARBA" id="ARBA00023136"/>
    </source>
</evidence>
<dbReference type="GO" id="GO:0005886">
    <property type="term" value="C:plasma membrane"/>
    <property type="evidence" value="ECO:0007669"/>
    <property type="project" value="TreeGrafter"/>
</dbReference>
<dbReference type="SUPFAM" id="SSF103473">
    <property type="entry name" value="MFS general substrate transporter"/>
    <property type="match status" value="1"/>
</dbReference>
<feature type="transmembrane region" description="Helical" evidence="5">
    <location>
        <begin position="282"/>
        <end position="303"/>
    </location>
</feature>
<accession>A0A0P7BHS4</accession>
<keyword evidence="4 5" id="KW-0472">Membrane</keyword>
<dbReference type="PANTHER" id="PTHR23502:SF20">
    <property type="entry name" value="TRANSPORTER, PUTATIVE (AFU_ORTHOLOGUE AFUA_6G13880)-RELATED"/>
    <property type="match status" value="1"/>
</dbReference>
<keyword evidence="3 5" id="KW-1133">Transmembrane helix</keyword>
<keyword evidence="2 5" id="KW-0812">Transmembrane</keyword>